<dbReference type="PANTHER" id="PTHR15627">
    <property type="entry name" value="NATURAL KILLER CELL-SPECIFIC ANTIGEN KLIP1"/>
    <property type="match status" value="1"/>
</dbReference>
<evidence type="ECO:0000256" key="4">
    <source>
        <dbReference type="ARBA" id="ARBA00022691"/>
    </source>
</evidence>
<dbReference type="GO" id="GO:0008033">
    <property type="term" value="P:tRNA processing"/>
    <property type="evidence" value="ECO:0007669"/>
    <property type="project" value="UniProtKB-KW"/>
</dbReference>
<evidence type="ECO:0000256" key="1">
    <source>
        <dbReference type="ARBA" id="ARBA00004123"/>
    </source>
</evidence>
<accession>A0A812UFX3</accession>
<dbReference type="GO" id="GO:0016432">
    <property type="term" value="F:tRNA-uridine aminocarboxypropyltransferase activity"/>
    <property type="evidence" value="ECO:0007669"/>
    <property type="project" value="UniProtKB-EC"/>
</dbReference>
<keyword evidence="3" id="KW-0808">Transferase</keyword>
<name>A0A812UFX3_9DINO</name>
<evidence type="ECO:0000256" key="6">
    <source>
        <dbReference type="ARBA" id="ARBA00023242"/>
    </source>
</evidence>
<organism evidence="13 14">
    <name type="scientific">Symbiodinium natans</name>
    <dbReference type="NCBI Taxonomy" id="878477"/>
    <lineage>
        <taxon>Eukaryota</taxon>
        <taxon>Sar</taxon>
        <taxon>Alveolata</taxon>
        <taxon>Dinophyceae</taxon>
        <taxon>Suessiales</taxon>
        <taxon>Symbiodiniaceae</taxon>
        <taxon>Symbiodinium</taxon>
    </lineage>
</organism>
<evidence type="ECO:0000313" key="14">
    <source>
        <dbReference type="Proteomes" id="UP000604046"/>
    </source>
</evidence>
<evidence type="ECO:0000256" key="7">
    <source>
        <dbReference type="ARBA" id="ARBA00037050"/>
    </source>
</evidence>
<proteinExistence type="inferred from homology"/>
<keyword evidence="5" id="KW-0819">tRNA processing</keyword>
<comment type="subcellular location">
    <subcellularLocation>
        <location evidence="1">Nucleus</location>
    </subcellularLocation>
</comment>
<evidence type="ECO:0000256" key="5">
    <source>
        <dbReference type="ARBA" id="ARBA00022694"/>
    </source>
</evidence>
<dbReference type="InterPro" id="IPR051521">
    <property type="entry name" value="tRNA_Mod/Golgi_Maint"/>
</dbReference>
<dbReference type="GO" id="GO:0005634">
    <property type="term" value="C:nucleus"/>
    <property type="evidence" value="ECO:0007669"/>
    <property type="project" value="UniProtKB-SubCell"/>
</dbReference>
<dbReference type="AlphaFoldDB" id="A0A812UFX3"/>
<dbReference type="SMART" id="SM01144">
    <property type="entry name" value="DTW"/>
    <property type="match status" value="1"/>
</dbReference>
<sequence>MFYCPYCCTPLGVPEGVTVPRARLPFAHCDIIFDDAPKKATSIHAKVLAPEQVRLIDLFTTEANTNRTLSRPAGGTATKAESEDIRGEISSDANAVIREIPEYDPHITLVLFPDDSSATFEEVATESDVGPLDQLTLVVIDSPWKRAQVLRKHPRLAKLRSIRLGHPPPSRFWRYHSEGTGCVSTVEALAALAKEVLPRTGEAAEGPESPGFDSFMDDPFLFFFVRQFAYISENKRTAGAGEWPMDAAAKQRRMDQVRQKEAKRLKLRPFGSGTGSFCSVEARGALCDVQAAYKTTPDTPRNLFPVARPLLDAVRALAVYQLLLCSGKAAAPLGFENEDVSDLIGIGGQASRACYGACYGMPWF</sequence>
<dbReference type="Proteomes" id="UP000604046">
    <property type="component" value="Unassembled WGS sequence"/>
</dbReference>
<keyword evidence="14" id="KW-1185">Reference proteome</keyword>
<evidence type="ECO:0000256" key="9">
    <source>
        <dbReference type="ARBA" id="ARBA00039242"/>
    </source>
</evidence>
<evidence type="ECO:0000256" key="3">
    <source>
        <dbReference type="ARBA" id="ARBA00022679"/>
    </source>
</evidence>
<reference evidence="13" key="1">
    <citation type="submission" date="2021-02" db="EMBL/GenBank/DDBJ databases">
        <authorList>
            <person name="Dougan E. K."/>
            <person name="Rhodes N."/>
            <person name="Thang M."/>
            <person name="Chan C."/>
        </authorList>
    </citation>
    <scope>NUCLEOTIDE SEQUENCE</scope>
</reference>
<dbReference type="InterPro" id="IPR005636">
    <property type="entry name" value="DTW"/>
</dbReference>
<dbReference type="OrthoDB" id="3173at2759"/>
<comment type="similarity">
    <text evidence="8">Belongs to the TDD superfamily. DTWD1 family.</text>
</comment>
<comment type="catalytic activity">
    <reaction evidence="11">
        <text>a uridine in tRNA + S-adenosyl-L-methionine = a 3-[(3S)-3-amino-3-carboxypropyl]uridine in tRNA + S-methyl-5'-thioadenosine + H(+)</text>
        <dbReference type="Rhea" id="RHEA:62432"/>
        <dbReference type="Rhea" id="RHEA-COMP:13339"/>
        <dbReference type="Rhea" id="RHEA-COMP:16092"/>
        <dbReference type="ChEBI" id="CHEBI:15378"/>
        <dbReference type="ChEBI" id="CHEBI:17509"/>
        <dbReference type="ChEBI" id="CHEBI:59789"/>
        <dbReference type="ChEBI" id="CHEBI:65315"/>
        <dbReference type="ChEBI" id="CHEBI:82930"/>
        <dbReference type="EC" id="2.5.1.25"/>
    </reaction>
</comment>
<evidence type="ECO:0000256" key="2">
    <source>
        <dbReference type="ARBA" id="ARBA00012386"/>
    </source>
</evidence>
<evidence type="ECO:0000256" key="10">
    <source>
        <dbReference type="ARBA" id="ARBA00042508"/>
    </source>
</evidence>
<evidence type="ECO:0000256" key="8">
    <source>
        <dbReference type="ARBA" id="ARBA00038290"/>
    </source>
</evidence>
<feature type="domain" description="DTW" evidence="12">
    <location>
        <begin position="1"/>
        <end position="236"/>
    </location>
</feature>
<evidence type="ECO:0000259" key="12">
    <source>
        <dbReference type="SMART" id="SM01144"/>
    </source>
</evidence>
<protein>
    <recommendedName>
        <fullName evidence="9">tRNA-uridine aminocarboxypropyltransferase 1</fullName>
        <ecNumber evidence="2">2.5.1.25</ecNumber>
    </recommendedName>
    <alternativeName>
        <fullName evidence="10">DTW domain-containing protein 1</fullName>
    </alternativeName>
</protein>
<gene>
    <name evidence="13" type="ORF">SNAT2548_LOCUS32371</name>
</gene>
<dbReference type="EC" id="2.5.1.25" evidence="2"/>
<dbReference type="EMBL" id="CAJNDS010002706">
    <property type="protein sequence ID" value="CAE7569284.1"/>
    <property type="molecule type" value="Genomic_DNA"/>
</dbReference>
<comment type="function">
    <text evidence="7">Catalyzes the formation of 3-(3-amino-3-carboxypropyl)uridine (acp3U) at position 20 in the D-loop of several cytoplasmic tRNAs (acp3U(20)).</text>
</comment>
<evidence type="ECO:0000256" key="11">
    <source>
        <dbReference type="ARBA" id="ARBA00048718"/>
    </source>
</evidence>
<keyword evidence="6" id="KW-0539">Nucleus</keyword>
<dbReference type="PANTHER" id="PTHR15627:SF8">
    <property type="entry name" value="TRNA-URIDINE AMINOCARBOXYPROPYLTRANSFERASE 1"/>
    <property type="match status" value="1"/>
</dbReference>
<comment type="caution">
    <text evidence="13">The sequence shown here is derived from an EMBL/GenBank/DDBJ whole genome shotgun (WGS) entry which is preliminary data.</text>
</comment>
<dbReference type="Pfam" id="PF03942">
    <property type="entry name" value="DTW"/>
    <property type="match status" value="1"/>
</dbReference>
<keyword evidence="4" id="KW-0949">S-adenosyl-L-methionine</keyword>
<evidence type="ECO:0000313" key="13">
    <source>
        <dbReference type="EMBL" id="CAE7569284.1"/>
    </source>
</evidence>